<feature type="signal peptide" evidence="1">
    <location>
        <begin position="1"/>
        <end position="24"/>
    </location>
</feature>
<reference evidence="2 3" key="1">
    <citation type="submission" date="2017-07" db="EMBL/GenBank/DDBJ databases">
        <authorList>
            <person name="Sun Z.S."/>
            <person name="Albrecht U."/>
            <person name="Echele G."/>
            <person name="Lee C.C."/>
        </authorList>
    </citation>
    <scope>NUCLEOTIDE SEQUENCE [LARGE SCALE GENOMIC DNA]</scope>
    <source>
        <strain evidence="2 3">CGMCC 1.12672</strain>
    </source>
</reference>
<proteinExistence type="predicted"/>
<protein>
    <recommendedName>
        <fullName evidence="4">Lipoprotein</fullName>
    </recommendedName>
</protein>
<feature type="chain" id="PRO_5012763978" description="Lipoprotein" evidence="1">
    <location>
        <begin position="25"/>
        <end position="138"/>
    </location>
</feature>
<gene>
    <name evidence="2" type="ORF">SAMN06297144_1683</name>
</gene>
<evidence type="ECO:0000256" key="1">
    <source>
        <dbReference type="SAM" id="SignalP"/>
    </source>
</evidence>
<name>A0A285R2I5_9SPHN</name>
<evidence type="ECO:0000313" key="2">
    <source>
        <dbReference type="EMBL" id="SOB86577.1"/>
    </source>
</evidence>
<keyword evidence="3" id="KW-1185">Reference proteome</keyword>
<keyword evidence="1" id="KW-0732">Signal</keyword>
<sequence>MIDPALLRSVVGVALLGMALPASACAPPVVDTRTPAQVDADVRRQFDAAHDLVRIRMTRTATPARDGRAVVLQSIKGRSRAGKILRISTMPVQSCGYGDAPTGTTHRLYLGEGTTAVFAPLDQQLAAILRRLTLLPTD</sequence>
<dbReference type="Proteomes" id="UP000219494">
    <property type="component" value="Unassembled WGS sequence"/>
</dbReference>
<dbReference type="EMBL" id="OBMI01000002">
    <property type="protein sequence ID" value="SOB86577.1"/>
    <property type="molecule type" value="Genomic_DNA"/>
</dbReference>
<evidence type="ECO:0008006" key="4">
    <source>
        <dbReference type="Google" id="ProtNLM"/>
    </source>
</evidence>
<organism evidence="2 3">
    <name type="scientific">Sphingomonas guangdongensis</name>
    <dbReference type="NCBI Taxonomy" id="1141890"/>
    <lineage>
        <taxon>Bacteria</taxon>
        <taxon>Pseudomonadati</taxon>
        <taxon>Pseudomonadota</taxon>
        <taxon>Alphaproteobacteria</taxon>
        <taxon>Sphingomonadales</taxon>
        <taxon>Sphingomonadaceae</taxon>
        <taxon>Sphingomonas</taxon>
    </lineage>
</organism>
<evidence type="ECO:0000313" key="3">
    <source>
        <dbReference type="Proteomes" id="UP000219494"/>
    </source>
</evidence>
<accession>A0A285R2I5</accession>
<dbReference type="AlphaFoldDB" id="A0A285R2I5"/>
<dbReference type="RefSeq" id="WP_097063584.1">
    <property type="nucleotide sequence ID" value="NZ_OBMI01000002.1"/>
</dbReference>